<evidence type="ECO:0000259" key="9">
    <source>
        <dbReference type="PROSITE" id="PS50928"/>
    </source>
</evidence>
<dbReference type="InterPro" id="IPR043429">
    <property type="entry name" value="ArtM/GltK/GlnP/TcyL/YhdX-like"/>
</dbReference>
<feature type="domain" description="ABC transmembrane type-1" evidence="9">
    <location>
        <begin position="15"/>
        <end position="203"/>
    </location>
</feature>
<dbReference type="GO" id="GO:0022857">
    <property type="term" value="F:transmembrane transporter activity"/>
    <property type="evidence" value="ECO:0007669"/>
    <property type="project" value="InterPro"/>
</dbReference>
<comment type="caution">
    <text evidence="10">The sequence shown here is derived from an EMBL/GenBank/DDBJ whole genome shotgun (WGS) entry which is preliminary data.</text>
</comment>
<evidence type="ECO:0000256" key="2">
    <source>
        <dbReference type="ARBA" id="ARBA00022448"/>
    </source>
</evidence>
<dbReference type="NCBIfam" id="TIGR01726">
    <property type="entry name" value="HEQRo_perm_3TM"/>
    <property type="match status" value="1"/>
</dbReference>
<accession>A0A1Q8VHS3</accession>
<evidence type="ECO:0000313" key="10">
    <source>
        <dbReference type="EMBL" id="OLO47652.1"/>
    </source>
</evidence>
<keyword evidence="5" id="KW-0029">Amino-acid transport</keyword>
<proteinExistence type="inferred from homology"/>
<evidence type="ECO:0000256" key="5">
    <source>
        <dbReference type="ARBA" id="ARBA00022970"/>
    </source>
</evidence>
<feature type="transmembrane region" description="Helical" evidence="8">
    <location>
        <begin position="12"/>
        <end position="39"/>
    </location>
</feature>
<comment type="subcellular location">
    <subcellularLocation>
        <location evidence="1 8">Cell membrane</location>
        <topology evidence="1 8">Multi-pass membrane protein</topology>
    </subcellularLocation>
</comment>
<dbReference type="PANTHER" id="PTHR30614:SF0">
    <property type="entry name" value="L-CYSTINE TRANSPORT SYSTEM PERMEASE PROTEIN TCYL"/>
    <property type="match status" value="1"/>
</dbReference>
<dbReference type="InterPro" id="IPR035906">
    <property type="entry name" value="MetI-like_sf"/>
</dbReference>
<dbReference type="CDD" id="cd06261">
    <property type="entry name" value="TM_PBP2"/>
    <property type="match status" value="1"/>
</dbReference>
<dbReference type="SUPFAM" id="SSF161098">
    <property type="entry name" value="MetI-like"/>
    <property type="match status" value="1"/>
</dbReference>
<evidence type="ECO:0000256" key="8">
    <source>
        <dbReference type="RuleBase" id="RU363032"/>
    </source>
</evidence>
<keyword evidence="4 8" id="KW-0812">Transmembrane</keyword>
<feature type="transmembrane region" description="Helical" evidence="8">
    <location>
        <begin position="51"/>
        <end position="73"/>
    </location>
</feature>
<evidence type="ECO:0000256" key="4">
    <source>
        <dbReference type="ARBA" id="ARBA00022692"/>
    </source>
</evidence>
<protein>
    <submittedName>
        <fullName evidence="10">Amino acid ABC transporter permease</fullName>
    </submittedName>
</protein>
<name>A0A1Q8VHS3_9ACTO</name>
<dbReference type="GO" id="GO:0006865">
    <property type="term" value="P:amino acid transport"/>
    <property type="evidence" value="ECO:0007669"/>
    <property type="project" value="UniProtKB-KW"/>
</dbReference>
<dbReference type="PANTHER" id="PTHR30614">
    <property type="entry name" value="MEMBRANE COMPONENT OF AMINO ACID ABC TRANSPORTER"/>
    <property type="match status" value="1"/>
</dbReference>
<dbReference type="Pfam" id="PF00528">
    <property type="entry name" value="BPD_transp_1"/>
    <property type="match status" value="1"/>
</dbReference>
<dbReference type="AlphaFoldDB" id="A0A1Q8VHS3"/>
<dbReference type="InterPro" id="IPR010065">
    <property type="entry name" value="AA_ABC_transptr_permease_3TM"/>
</dbReference>
<evidence type="ECO:0000256" key="3">
    <source>
        <dbReference type="ARBA" id="ARBA00022475"/>
    </source>
</evidence>
<dbReference type="InterPro" id="IPR000515">
    <property type="entry name" value="MetI-like"/>
</dbReference>
<dbReference type="RefSeq" id="WP_075418953.1">
    <property type="nucleotide sequence ID" value="NZ_MSKL01000030.1"/>
</dbReference>
<dbReference type="GO" id="GO:0043190">
    <property type="term" value="C:ATP-binding cassette (ABC) transporter complex"/>
    <property type="evidence" value="ECO:0007669"/>
    <property type="project" value="InterPro"/>
</dbReference>
<gene>
    <name evidence="10" type="ORF">BKH28_11630</name>
</gene>
<keyword evidence="3" id="KW-1003">Cell membrane</keyword>
<dbReference type="Proteomes" id="UP000186394">
    <property type="component" value="Unassembled WGS sequence"/>
</dbReference>
<organism evidence="10 11">
    <name type="scientific">Actinomyces oris</name>
    <dbReference type="NCBI Taxonomy" id="544580"/>
    <lineage>
        <taxon>Bacteria</taxon>
        <taxon>Bacillati</taxon>
        <taxon>Actinomycetota</taxon>
        <taxon>Actinomycetes</taxon>
        <taxon>Actinomycetales</taxon>
        <taxon>Actinomycetaceae</taxon>
        <taxon>Actinomyces</taxon>
    </lineage>
</organism>
<dbReference type="EMBL" id="MSKL01000030">
    <property type="protein sequence ID" value="OLO47652.1"/>
    <property type="molecule type" value="Genomic_DNA"/>
</dbReference>
<keyword evidence="6 8" id="KW-1133">Transmembrane helix</keyword>
<sequence>MSAITDNLADIGWGLLVTLVISVLSYLGGLFLGSLMAIFRVGPIPPLRALGAAWVTVACNIPNLCLMVLIGLALPHVGITIPLFWAVIVALIFSSSGFVCETVRSGINSVPKGQIEAARALGMPFSLIIRGIVLPQALVRTIQPLVNIFIACLIGSSLAAAIGVVELTAVTQRINQDRAAGVITFLTSGLTYLAIAFAATRLGGLLERRLEFMGRGQA</sequence>
<feature type="transmembrane region" description="Helical" evidence="8">
    <location>
        <begin position="79"/>
        <end position="100"/>
    </location>
</feature>
<evidence type="ECO:0000256" key="6">
    <source>
        <dbReference type="ARBA" id="ARBA00022989"/>
    </source>
</evidence>
<dbReference type="PROSITE" id="PS50928">
    <property type="entry name" value="ABC_TM1"/>
    <property type="match status" value="1"/>
</dbReference>
<feature type="transmembrane region" description="Helical" evidence="8">
    <location>
        <begin position="145"/>
        <end position="167"/>
    </location>
</feature>
<keyword evidence="7 8" id="KW-0472">Membrane</keyword>
<reference evidence="10 11" key="1">
    <citation type="submission" date="2016-12" db="EMBL/GenBank/DDBJ databases">
        <title>Genomic comparison of strains in the 'Actinomyces naeslundii' group.</title>
        <authorList>
            <person name="Mughal S.R."/>
            <person name="Do T."/>
            <person name="Gilbert S.C."/>
            <person name="Witherden E.A."/>
            <person name="Didelot X."/>
            <person name="Beighton D."/>
        </authorList>
    </citation>
    <scope>NUCLEOTIDE SEQUENCE [LARGE SCALE GENOMIC DNA]</scope>
    <source>
        <strain evidence="10 11">P6N</strain>
    </source>
</reference>
<dbReference type="Gene3D" id="1.10.3720.10">
    <property type="entry name" value="MetI-like"/>
    <property type="match status" value="1"/>
</dbReference>
<keyword evidence="2 8" id="KW-0813">Transport</keyword>
<comment type="similarity">
    <text evidence="8">Belongs to the binding-protein-dependent transport system permease family.</text>
</comment>
<evidence type="ECO:0000256" key="7">
    <source>
        <dbReference type="ARBA" id="ARBA00023136"/>
    </source>
</evidence>
<feature type="transmembrane region" description="Helical" evidence="8">
    <location>
        <begin position="179"/>
        <end position="199"/>
    </location>
</feature>
<evidence type="ECO:0000256" key="1">
    <source>
        <dbReference type="ARBA" id="ARBA00004651"/>
    </source>
</evidence>
<evidence type="ECO:0000313" key="11">
    <source>
        <dbReference type="Proteomes" id="UP000186394"/>
    </source>
</evidence>
<dbReference type="OrthoDB" id="3181282at2"/>